<dbReference type="SUPFAM" id="SSF53383">
    <property type="entry name" value="PLP-dependent transferases"/>
    <property type="match status" value="1"/>
</dbReference>
<keyword evidence="3" id="KW-0210">Decarboxylase</keyword>
<keyword evidence="5" id="KW-0456">Lyase</keyword>
<sequence length="512" mass="54695">MKERPLWQALQAYRQAGIVGLHMPGHGQGRAFAKHPLTVDLDVTEVPGLDDLHAPTGPIQAAQQLAAEAFGADETFFLVQGATVGIQALFLGMLKPGDRVLLPRASHRAAFGAMVLSGAVPSYVPPICEPGTGLPIGTDWSAVTESVVTESVVTDLVVTESADMKPAATQPAAALAACLALRPTYWGIAEDLAPWRRIAQAQQVPLWVDEAHGGAFAFSGALPTPALELGAQAVVQGSHKTLPVLTQAAMLHLRLGADDPPGWRDASLRIRQALTVQQTTSPSYLLMASLDLARAQLEECGDELWARTMARADQLRKKLKRLKGFHLWGEEILSCVPGSILDRTRLMIAWSAGAFTGFTARQWLRRQWGIEAELAGRDHLLFLLSPFDAPGTDDKLEQAVTALAEELAGSPGSGADGRNGASWSALFRHLPPAVCTPREAFFAPRRIVPWREAQGQVIGEMICPYPPGIPLVVPGEVLTAEVCEAVALLGQAGAQWQGPADPTLATIAILDE</sequence>
<dbReference type="Pfam" id="PF03711">
    <property type="entry name" value="OKR_DC_1_C"/>
    <property type="match status" value="1"/>
</dbReference>
<name>A0A4V2SY27_9FIRM</name>
<protein>
    <submittedName>
        <fullName evidence="8">Arginine decarboxylase</fullName>
    </submittedName>
</protein>
<evidence type="ECO:0000313" key="8">
    <source>
        <dbReference type="EMBL" id="TCP68476.1"/>
    </source>
</evidence>
<evidence type="ECO:0000256" key="3">
    <source>
        <dbReference type="ARBA" id="ARBA00022793"/>
    </source>
</evidence>
<dbReference type="AlphaFoldDB" id="A0A4V2SY27"/>
<keyword evidence="9" id="KW-1185">Reference proteome</keyword>
<dbReference type="InterPro" id="IPR015421">
    <property type="entry name" value="PyrdxlP-dep_Trfase_major"/>
</dbReference>
<comment type="cofactor">
    <cofactor evidence="1">
        <name>pyridoxal 5'-phosphate</name>
        <dbReference type="ChEBI" id="CHEBI:597326"/>
    </cofactor>
</comment>
<dbReference type="Gene3D" id="3.40.640.10">
    <property type="entry name" value="Type I PLP-dependent aspartate aminotransferase-like (Major domain)"/>
    <property type="match status" value="1"/>
</dbReference>
<dbReference type="InterPro" id="IPR008286">
    <property type="entry name" value="Prn/Lys/Arg_de-COase_C"/>
</dbReference>
<dbReference type="InterPro" id="IPR000310">
    <property type="entry name" value="Orn/Lys/Arg_deCO2ase_major_dom"/>
</dbReference>
<dbReference type="Pfam" id="PF01276">
    <property type="entry name" value="OKR_DC_1"/>
    <property type="match status" value="1"/>
</dbReference>
<dbReference type="PANTHER" id="PTHR43277:SF4">
    <property type="entry name" value="ARGININE DECARBOXYLASE"/>
    <property type="match status" value="1"/>
</dbReference>
<comment type="caution">
    <text evidence="8">The sequence shown here is derived from an EMBL/GenBank/DDBJ whole genome shotgun (WGS) entry which is preliminary data.</text>
</comment>
<evidence type="ECO:0000256" key="5">
    <source>
        <dbReference type="ARBA" id="ARBA00023239"/>
    </source>
</evidence>
<organism evidence="8 9">
    <name type="scientific">Heliophilum fasciatum</name>
    <dbReference type="NCBI Taxonomy" id="35700"/>
    <lineage>
        <taxon>Bacteria</taxon>
        <taxon>Bacillati</taxon>
        <taxon>Bacillota</taxon>
        <taxon>Clostridia</taxon>
        <taxon>Eubacteriales</taxon>
        <taxon>Heliobacteriaceae</taxon>
        <taxon>Heliophilum</taxon>
    </lineage>
</organism>
<feature type="domain" description="Orn/Lys/Arg decarboxylase C-terminal" evidence="7">
    <location>
        <begin position="425"/>
        <end position="485"/>
    </location>
</feature>
<dbReference type="Proteomes" id="UP000294813">
    <property type="component" value="Unassembled WGS sequence"/>
</dbReference>
<dbReference type="PANTHER" id="PTHR43277">
    <property type="entry name" value="ARGININE DECARBOXYLASE"/>
    <property type="match status" value="1"/>
</dbReference>
<accession>A0A4V2SY27</accession>
<dbReference type="InterPro" id="IPR036633">
    <property type="entry name" value="Prn/Lys/Arg_de-COase_C_sf"/>
</dbReference>
<dbReference type="SUPFAM" id="SSF55904">
    <property type="entry name" value="Ornithine decarboxylase C-terminal domain"/>
    <property type="match status" value="1"/>
</dbReference>
<dbReference type="RefSeq" id="WP_131918071.1">
    <property type="nucleotide sequence ID" value="NZ_JAOQNU010000003.1"/>
</dbReference>
<gene>
    <name evidence="8" type="ORF">EDD73_103107</name>
</gene>
<dbReference type="OrthoDB" id="9815233at2"/>
<comment type="similarity">
    <text evidence="2">Belongs to the Orn/Lys/Arg decarboxylase class-I family.</text>
</comment>
<evidence type="ECO:0000256" key="4">
    <source>
        <dbReference type="ARBA" id="ARBA00022898"/>
    </source>
</evidence>
<evidence type="ECO:0000313" key="9">
    <source>
        <dbReference type="Proteomes" id="UP000294813"/>
    </source>
</evidence>
<dbReference type="EMBL" id="SLXT01000003">
    <property type="protein sequence ID" value="TCP68476.1"/>
    <property type="molecule type" value="Genomic_DNA"/>
</dbReference>
<evidence type="ECO:0000259" key="7">
    <source>
        <dbReference type="Pfam" id="PF03711"/>
    </source>
</evidence>
<dbReference type="GO" id="GO:0016831">
    <property type="term" value="F:carboxy-lyase activity"/>
    <property type="evidence" value="ECO:0007669"/>
    <property type="project" value="UniProtKB-KW"/>
</dbReference>
<proteinExistence type="inferred from homology"/>
<dbReference type="InterPro" id="IPR015424">
    <property type="entry name" value="PyrdxlP-dep_Trfase"/>
</dbReference>
<reference evidence="8 9" key="1">
    <citation type="submission" date="2019-03" db="EMBL/GenBank/DDBJ databases">
        <title>Genomic Encyclopedia of Type Strains, Phase IV (KMG-IV): sequencing the most valuable type-strain genomes for metagenomic binning, comparative biology and taxonomic classification.</title>
        <authorList>
            <person name="Goeker M."/>
        </authorList>
    </citation>
    <scope>NUCLEOTIDE SEQUENCE [LARGE SCALE GENOMIC DNA]</scope>
    <source>
        <strain evidence="8 9">DSM 11170</strain>
    </source>
</reference>
<dbReference type="InterPro" id="IPR052357">
    <property type="entry name" value="Orn_Lys_Arg_decarboxylase-I"/>
</dbReference>
<keyword evidence="4" id="KW-0663">Pyridoxal phosphate</keyword>
<evidence type="ECO:0000259" key="6">
    <source>
        <dbReference type="Pfam" id="PF01276"/>
    </source>
</evidence>
<feature type="domain" description="Orn/Lys/Arg decarboxylases family 1 pyridoxal-P attachment site" evidence="6">
    <location>
        <begin position="5"/>
        <end position="332"/>
    </location>
</feature>
<dbReference type="Gene3D" id="3.90.100.10">
    <property type="entry name" value="Orn/Lys/Arg decarboxylase, C-terminal domain"/>
    <property type="match status" value="1"/>
</dbReference>
<evidence type="ECO:0000256" key="1">
    <source>
        <dbReference type="ARBA" id="ARBA00001933"/>
    </source>
</evidence>
<evidence type="ECO:0000256" key="2">
    <source>
        <dbReference type="ARBA" id="ARBA00010671"/>
    </source>
</evidence>